<accession>A0A9P9DCN5</accession>
<dbReference type="AlphaFoldDB" id="A0A9P9DCN5"/>
<sequence length="1213" mass="135706">MIQLEQVTANMEELRTRIRTFTGLGQFKEGRDFVESLPPEVQKDKSVAFDIIELYLVQGHYRLAEQALENCLHETTGSNNERAALDLLGAFLGISRHSLLFTALEKATERGDELNIRDGFVPDWGTTDITESRTLAYFYYWKIVMVAAEQGLLDVKAIKMQCIAHLTPLRHHLQGQGRIREARRFIYLEVYLINNPNEAIQELEAYLRLCQDERYAIQRAMTLVDLGTFQLKSEDSIVLAKADDAFSTAENLFRNLEHQYGSIDIAATKLEYDRTIGSGEKFLRKVELANQYFAVNHFQNGIRTLAFAVTPHLAIDIYAEDVAKALEVIDKKIEEVGGEILKQLSMLHSISHAASKGREAGFALHALETYFAHPPIQTGPVNKSGFASMLSITYSNLGQSLKALQMAEEAFNIAQLSRLHDTASDAAMLLAHTNIVLAREIAHQDLEKSRQLRYKALAVLKSWIEKDNQNGYTEGVVQKSLSFAELLAEDDENLEQPYIDRVKTLIPDTASFMDRKELMSLQMRTAQQRGRYNESFHISLEYLQAAREGTTTPAVKAEAYLSASCQGFLLAMANLRREGASEEDFSTTISLLKTSLQAATQAIQIHHEITGSVELALESAIQMWRIIKVLLPTFADDEARRAIIVGFLEEVLSTVEKSCDEMRRSIVPLHGLDSLLNKRHVVSKRVSVSLYGLGTALAAYIGDNTATWMWLQRGKARAFLDSLGSKVAIPERKIKALSINQDAMKLFREENDLLELQQDPKVDQVLIARKLVELRRAMKDHSLLNEITRVKDAMLMIEHDFKELRKALKQTNIEPGKVKFVDWLIPSTAWSAGLDLAEIIILIKTIDGAVVAYPLSIAVKDVEEWITLAFKFPELSEPPLSKKTGNRLLQRMRRLIEGLEIHTSKDDLLVLSPTGLLSQVPIHALEIDKTPLAERNMLVYASTVATMYSSVQRWAESKTEELLSSPRAVEVKNKAFMGVYEDMTMPTERSAIFSNIKEIASSWDNASTVLGPEVSKEKFANLCSKSSWLHYHGHARYGMDDVCASSLVLSDGVDLFDGNPLPDEQSDGLLAGTAELTVRDIFALQMPLGAVHLTVIACDSGTQDLAPGNEPLGIIPAMLYAGATSVVGCLWPIESRAGRAFSEAFYDHLRGQRQQREQMQGVEEFTGAVNQGLNLALAVSSAVGRMRRGELGPEFKQAYYWAPFVLHGLWFFD</sequence>
<feature type="domain" description="CHAT" evidence="1">
    <location>
        <begin position="905"/>
        <end position="1208"/>
    </location>
</feature>
<name>A0A9P9DCN5_9PLEO</name>
<reference evidence="2" key="1">
    <citation type="journal article" date="2021" name="Nat. Commun.">
        <title>Genetic determinants of endophytism in the Arabidopsis root mycobiome.</title>
        <authorList>
            <person name="Mesny F."/>
            <person name="Miyauchi S."/>
            <person name="Thiergart T."/>
            <person name="Pickel B."/>
            <person name="Atanasova L."/>
            <person name="Karlsson M."/>
            <person name="Huettel B."/>
            <person name="Barry K.W."/>
            <person name="Haridas S."/>
            <person name="Chen C."/>
            <person name="Bauer D."/>
            <person name="Andreopoulos W."/>
            <person name="Pangilinan J."/>
            <person name="LaButti K."/>
            <person name="Riley R."/>
            <person name="Lipzen A."/>
            <person name="Clum A."/>
            <person name="Drula E."/>
            <person name="Henrissat B."/>
            <person name="Kohler A."/>
            <person name="Grigoriev I.V."/>
            <person name="Martin F.M."/>
            <person name="Hacquard S."/>
        </authorList>
    </citation>
    <scope>NUCLEOTIDE SEQUENCE</scope>
    <source>
        <strain evidence="2">MPI-CAGE-CH-0243</strain>
    </source>
</reference>
<dbReference type="Pfam" id="PF12770">
    <property type="entry name" value="CHAT"/>
    <property type="match status" value="1"/>
</dbReference>
<protein>
    <submittedName>
        <fullName evidence="2">CHAT domain-containing protein</fullName>
    </submittedName>
</protein>
<evidence type="ECO:0000313" key="2">
    <source>
        <dbReference type="EMBL" id="KAH7116708.1"/>
    </source>
</evidence>
<evidence type="ECO:0000313" key="3">
    <source>
        <dbReference type="Proteomes" id="UP000700596"/>
    </source>
</evidence>
<dbReference type="Proteomes" id="UP000700596">
    <property type="component" value="Unassembled WGS sequence"/>
</dbReference>
<dbReference type="EMBL" id="JAGMWT010000014">
    <property type="protein sequence ID" value="KAH7116708.1"/>
    <property type="molecule type" value="Genomic_DNA"/>
</dbReference>
<comment type="caution">
    <text evidence="2">The sequence shown here is derived from an EMBL/GenBank/DDBJ whole genome shotgun (WGS) entry which is preliminary data.</text>
</comment>
<dbReference type="InterPro" id="IPR011990">
    <property type="entry name" value="TPR-like_helical_dom_sf"/>
</dbReference>
<evidence type="ECO:0000259" key="1">
    <source>
        <dbReference type="Pfam" id="PF12770"/>
    </source>
</evidence>
<proteinExistence type="predicted"/>
<dbReference type="OrthoDB" id="3758190at2759"/>
<organism evidence="2 3">
    <name type="scientific">Dendryphion nanum</name>
    <dbReference type="NCBI Taxonomy" id="256645"/>
    <lineage>
        <taxon>Eukaryota</taxon>
        <taxon>Fungi</taxon>
        <taxon>Dikarya</taxon>
        <taxon>Ascomycota</taxon>
        <taxon>Pezizomycotina</taxon>
        <taxon>Dothideomycetes</taxon>
        <taxon>Pleosporomycetidae</taxon>
        <taxon>Pleosporales</taxon>
        <taxon>Torulaceae</taxon>
        <taxon>Dendryphion</taxon>
    </lineage>
</organism>
<gene>
    <name evidence="2" type="ORF">B0J11DRAFT_494080</name>
</gene>
<dbReference type="SUPFAM" id="SSF48452">
    <property type="entry name" value="TPR-like"/>
    <property type="match status" value="1"/>
</dbReference>
<keyword evidence="3" id="KW-1185">Reference proteome</keyword>
<dbReference type="InterPro" id="IPR024983">
    <property type="entry name" value="CHAT_dom"/>
</dbReference>